<evidence type="ECO:0000313" key="3">
    <source>
        <dbReference type="Proteomes" id="UP000321258"/>
    </source>
</evidence>
<dbReference type="Gene3D" id="1.25.40.10">
    <property type="entry name" value="Tetratricopeptide repeat domain"/>
    <property type="match status" value="1"/>
</dbReference>
<feature type="region of interest" description="Disordered" evidence="1">
    <location>
        <begin position="789"/>
        <end position="813"/>
    </location>
</feature>
<feature type="region of interest" description="Disordered" evidence="1">
    <location>
        <begin position="1060"/>
        <end position="1079"/>
    </location>
</feature>
<dbReference type="InterPro" id="IPR011990">
    <property type="entry name" value="TPR-like_helical_dom_sf"/>
</dbReference>
<keyword evidence="3" id="KW-1185">Reference proteome</keyword>
<dbReference type="SMART" id="SM00671">
    <property type="entry name" value="SEL1"/>
    <property type="match status" value="4"/>
</dbReference>
<dbReference type="PANTHER" id="PTHR45011">
    <property type="entry name" value="DAP3-BINDING CELL DEATH ENHANCER 1"/>
    <property type="match status" value="1"/>
</dbReference>
<organism evidence="2 3">
    <name type="scientific">Methylobacterium haplocladii</name>
    <dbReference type="NCBI Taxonomy" id="1176176"/>
    <lineage>
        <taxon>Bacteria</taxon>
        <taxon>Pseudomonadati</taxon>
        <taxon>Pseudomonadota</taxon>
        <taxon>Alphaproteobacteria</taxon>
        <taxon>Hyphomicrobiales</taxon>
        <taxon>Methylobacteriaceae</taxon>
        <taxon>Methylobacterium</taxon>
    </lineage>
</organism>
<dbReference type="InterPro" id="IPR052748">
    <property type="entry name" value="ISR_Activator"/>
</dbReference>
<dbReference type="InterPro" id="IPR006597">
    <property type="entry name" value="Sel1-like"/>
</dbReference>
<feature type="region of interest" description="Disordered" evidence="1">
    <location>
        <begin position="596"/>
        <end position="645"/>
    </location>
</feature>
<feature type="region of interest" description="Disordered" evidence="1">
    <location>
        <begin position="749"/>
        <end position="774"/>
    </location>
</feature>
<dbReference type="AlphaFoldDB" id="A0A512IP52"/>
<dbReference type="Proteomes" id="UP000321258">
    <property type="component" value="Unassembled WGS sequence"/>
</dbReference>
<accession>A0A512IP52</accession>
<feature type="region of interest" description="Disordered" evidence="1">
    <location>
        <begin position="101"/>
        <end position="147"/>
    </location>
</feature>
<dbReference type="SUPFAM" id="SSF81901">
    <property type="entry name" value="HCP-like"/>
    <property type="match status" value="1"/>
</dbReference>
<dbReference type="EMBL" id="BJZT01000018">
    <property type="protein sequence ID" value="GEO99489.1"/>
    <property type="molecule type" value="Genomic_DNA"/>
</dbReference>
<reference evidence="2 3" key="1">
    <citation type="submission" date="2019-07" db="EMBL/GenBank/DDBJ databases">
        <title>Whole genome shotgun sequence of Methylobacterium haplocladii NBRC 107714.</title>
        <authorList>
            <person name="Hosoyama A."/>
            <person name="Uohara A."/>
            <person name="Ohji S."/>
            <person name="Ichikawa N."/>
        </authorList>
    </citation>
    <scope>NUCLEOTIDE SEQUENCE [LARGE SCALE GENOMIC DNA]</scope>
    <source>
        <strain evidence="2 3">NBRC 107714</strain>
    </source>
</reference>
<dbReference type="Pfam" id="PF08238">
    <property type="entry name" value="Sel1"/>
    <property type="match status" value="4"/>
</dbReference>
<sequence length="1079" mass="112391">MLKVCPTVPVFAHSVRSCQWETIDRTKLPTPGPTMRRTATLSLEGFDPDVIEAAREVAQRAGVPLETWIESVVSPDKQPARPAASRQRTRVAVREPALITPPEPEVAAPAAPEPAPAPVPAAIKPPKPKAVKPAEPPPAATLAAEPAGASIGEMMRRLDALDRSLNEDRSAQRADAAGDQPGRVDHVAERLAEIERRMGDISAQIGGPRPLGRRGRPIATEMREAVDEVRRRQRELDAAGSSREPAVRTEAEAAIPSPAIAELQAETSRLRESLGGLATGRDVGALEQAMRSLSTDVQRAREPAELATPIAMMRQQVEGLAAEFADNVQARLAGEAERLANRADGTLAAVASHADRSALDGVHGELDEIRQMIAGLAGPDRIQSLAHGLQAVSSQISDLQAQVDVNPVRDLIGRLETIGETLHRPVAPGADLAAMNALLRGLAEKVDRVGSGGGNLDALENQVVTLAQRLETRGADPAVASLERTMDELLTQIVSLRDETSVEAAVERATRKAIAETIGADGQGTASGRIDAFRSDLDDLRARQISADQRMQATMEGLNSVLSRLVDRLGMPETGPVIRTAMPEENVSLGEQLRASTTLGAPKPETIPVSAPRSRIARRPEPSLDTSGLGDELLEPGAGRPLHARGAVTDASGASAAGDIKTNFIAAARRAAQAAQADIAAEAPTAPEKRDAPRLRMPAAAEATPGLVSRLLGGLEKRRRPLILGLAAVVLVLGALQAYQMNFAGSEASSPASPVVSAKPFTSEPPVTEASAAPDAPAVAVAPAAPVAGPQTTQSLADAGTAPAKPPAGEESAAAIQPAPIQAAIPKVASMASLGRELSSVPAGLAALKDAALEGDGAAIYELAAREADGRGMPRDLALAARLYEKLAETGYAPAQFKLGSFYEKGSGVIRDLAQAKTWYGRAADRGNIRAMHNLAVLNAENPGASGKPDFATASSWFRRAAEYGVRDSQYNLAVLYARGLGLGQDLIQSYAWFSAAAVQGDEEAGKKRDDVAAKLSPKDLASAKAVASAYKPKVADPSANDLPPAKAAAPAAVSLLTAPPPGSASAASFSRSASRTGV</sequence>
<feature type="compositionally biased region" description="Pro residues" evidence="1">
    <location>
        <begin position="111"/>
        <end position="125"/>
    </location>
</feature>
<proteinExistence type="predicted"/>
<gene>
    <name evidence="2" type="ORF">MHA02_18770</name>
</gene>
<feature type="region of interest" description="Disordered" evidence="1">
    <location>
        <begin position="678"/>
        <end position="701"/>
    </location>
</feature>
<evidence type="ECO:0000256" key="1">
    <source>
        <dbReference type="SAM" id="MobiDB-lite"/>
    </source>
</evidence>
<evidence type="ECO:0000313" key="2">
    <source>
        <dbReference type="EMBL" id="GEO99489.1"/>
    </source>
</evidence>
<dbReference type="PANTHER" id="PTHR45011:SF1">
    <property type="entry name" value="DAP3-BINDING CELL DEATH ENHANCER 1"/>
    <property type="match status" value="1"/>
</dbReference>
<name>A0A512IP52_9HYPH</name>
<feature type="compositionally biased region" description="Low complexity" evidence="1">
    <location>
        <begin position="749"/>
        <end position="758"/>
    </location>
</feature>
<protein>
    <submittedName>
        <fullName evidence="2">Hemagglutinin</fullName>
    </submittedName>
</protein>
<comment type="caution">
    <text evidence="2">The sequence shown here is derived from an EMBL/GenBank/DDBJ whole genome shotgun (WGS) entry which is preliminary data.</text>
</comment>